<feature type="domain" description="HTH araC/xylS-type" evidence="4">
    <location>
        <begin position="185"/>
        <end position="283"/>
    </location>
</feature>
<protein>
    <submittedName>
        <fullName evidence="5">Helix-turn-helix transcriptional regulator</fullName>
    </submittedName>
</protein>
<dbReference type="SMART" id="SM00342">
    <property type="entry name" value="HTH_ARAC"/>
    <property type="match status" value="1"/>
</dbReference>
<reference evidence="5" key="1">
    <citation type="submission" date="2020-12" db="EMBL/GenBank/DDBJ databases">
        <title>Methylobrevis albus sp. nov., isolated from fresh water lack sediment.</title>
        <authorList>
            <person name="Zou Q."/>
        </authorList>
    </citation>
    <scope>NUCLEOTIDE SEQUENCE</scope>
    <source>
        <strain evidence="5">L22</strain>
    </source>
</reference>
<comment type="caution">
    <text evidence="5">The sequence shown here is derived from an EMBL/GenBank/DDBJ whole genome shotgun (WGS) entry which is preliminary data.</text>
</comment>
<dbReference type="InterPro" id="IPR018060">
    <property type="entry name" value="HTH_AraC"/>
</dbReference>
<dbReference type="Pfam" id="PF12833">
    <property type="entry name" value="HTH_18"/>
    <property type="match status" value="1"/>
</dbReference>
<dbReference type="InterPro" id="IPR009057">
    <property type="entry name" value="Homeodomain-like_sf"/>
</dbReference>
<evidence type="ECO:0000256" key="3">
    <source>
        <dbReference type="ARBA" id="ARBA00023163"/>
    </source>
</evidence>
<dbReference type="SUPFAM" id="SSF46689">
    <property type="entry name" value="Homeodomain-like"/>
    <property type="match status" value="2"/>
</dbReference>
<keyword evidence="3" id="KW-0804">Transcription</keyword>
<gene>
    <name evidence="5" type="ORF">I5731_10950</name>
</gene>
<accession>A0A931MX22</accession>
<dbReference type="EMBL" id="JADZLT010000050">
    <property type="protein sequence ID" value="MBH0238343.1"/>
    <property type="molecule type" value="Genomic_DNA"/>
</dbReference>
<evidence type="ECO:0000256" key="2">
    <source>
        <dbReference type="ARBA" id="ARBA00023125"/>
    </source>
</evidence>
<dbReference type="Proteomes" id="UP000631694">
    <property type="component" value="Unassembled WGS sequence"/>
</dbReference>
<dbReference type="GO" id="GO:0003700">
    <property type="term" value="F:DNA-binding transcription factor activity"/>
    <property type="evidence" value="ECO:0007669"/>
    <property type="project" value="InterPro"/>
</dbReference>
<dbReference type="AlphaFoldDB" id="A0A931MX22"/>
<dbReference type="PROSITE" id="PS01124">
    <property type="entry name" value="HTH_ARAC_FAMILY_2"/>
    <property type="match status" value="1"/>
</dbReference>
<keyword evidence="1" id="KW-0805">Transcription regulation</keyword>
<keyword evidence="6" id="KW-1185">Reference proteome</keyword>
<evidence type="ECO:0000313" key="5">
    <source>
        <dbReference type="EMBL" id="MBH0238343.1"/>
    </source>
</evidence>
<dbReference type="Gene3D" id="1.10.10.60">
    <property type="entry name" value="Homeodomain-like"/>
    <property type="match status" value="2"/>
</dbReference>
<evidence type="ECO:0000256" key="1">
    <source>
        <dbReference type="ARBA" id="ARBA00023015"/>
    </source>
</evidence>
<evidence type="ECO:0000313" key="6">
    <source>
        <dbReference type="Proteomes" id="UP000631694"/>
    </source>
</evidence>
<dbReference type="GO" id="GO:0043565">
    <property type="term" value="F:sequence-specific DNA binding"/>
    <property type="evidence" value="ECO:0007669"/>
    <property type="project" value="InterPro"/>
</dbReference>
<sequence length="288" mass="31412">MTTRIAGFSVATLKTRSFDGVAADLWQVRCAATAGGDYVGRDPRIVVVLEAHGGGAFDFETAAGRTRQRFGNRPLISFVPADLPMTGTVVGLTGLRHLDIHFDLAALRRRFGAALDPEQLETPRVMFDDDRTAALARLIAAEIDSDRPLDDLYGESLFTALIAGLFEVAAPPARRRSSLPDRTLRRVCAFIEENCARPIRIEELAAIAGLSPSHFGHAFKAAAGVAPHQWQLAARVRRAQAMLRQPSASLVDIAAATGFCDQPHFTRVFRRIVGVTPRVWLRETAGRC</sequence>
<proteinExistence type="predicted"/>
<dbReference type="InterPro" id="IPR050204">
    <property type="entry name" value="AraC_XylS_family_regulators"/>
</dbReference>
<dbReference type="PANTHER" id="PTHR46796:SF14">
    <property type="entry name" value="TRANSCRIPTIONAL REGULATORY PROTEIN"/>
    <property type="match status" value="1"/>
</dbReference>
<organism evidence="5 6">
    <name type="scientific">Methylobrevis albus</name>
    <dbReference type="NCBI Taxonomy" id="2793297"/>
    <lineage>
        <taxon>Bacteria</taxon>
        <taxon>Pseudomonadati</taxon>
        <taxon>Pseudomonadota</taxon>
        <taxon>Alphaproteobacteria</taxon>
        <taxon>Hyphomicrobiales</taxon>
        <taxon>Pleomorphomonadaceae</taxon>
        <taxon>Methylobrevis</taxon>
    </lineage>
</organism>
<name>A0A931MX22_9HYPH</name>
<dbReference type="PANTHER" id="PTHR46796">
    <property type="entry name" value="HTH-TYPE TRANSCRIPTIONAL ACTIVATOR RHAS-RELATED"/>
    <property type="match status" value="1"/>
</dbReference>
<keyword evidence="2" id="KW-0238">DNA-binding</keyword>
<dbReference type="InterPro" id="IPR018062">
    <property type="entry name" value="HTH_AraC-typ_CS"/>
</dbReference>
<dbReference type="PROSITE" id="PS00041">
    <property type="entry name" value="HTH_ARAC_FAMILY_1"/>
    <property type="match status" value="1"/>
</dbReference>
<evidence type="ECO:0000259" key="4">
    <source>
        <dbReference type="PROSITE" id="PS01124"/>
    </source>
</evidence>